<comment type="caution">
    <text evidence="14">The sequence shown here is derived from an EMBL/GenBank/DDBJ whole genome shotgun (WGS) entry which is preliminary data.</text>
</comment>
<comment type="similarity">
    <text evidence="3">In the N-terminal section; belongs to the PMEI family.</text>
</comment>
<name>A0ABR0DNF3_9LAMI</name>
<dbReference type="Proteomes" id="UP001291926">
    <property type="component" value="Unassembled WGS sequence"/>
</dbReference>
<keyword evidence="7 12" id="KW-0378">Hydrolase</keyword>
<dbReference type="InterPro" id="IPR006501">
    <property type="entry name" value="Pectinesterase_inhib_dom"/>
</dbReference>
<keyword evidence="15" id="KW-1185">Reference proteome</keyword>
<comment type="similarity">
    <text evidence="4">In the C-terminal section; belongs to the pectinesterase family.</text>
</comment>
<evidence type="ECO:0000256" key="3">
    <source>
        <dbReference type="ARBA" id="ARBA00006027"/>
    </source>
</evidence>
<accession>A0ABR0DNF3</accession>
<feature type="chain" id="PRO_5044970452" description="Pectinesterase" evidence="12">
    <location>
        <begin position="23"/>
        <end position="545"/>
    </location>
</feature>
<evidence type="ECO:0000259" key="13">
    <source>
        <dbReference type="SMART" id="SM00856"/>
    </source>
</evidence>
<feature type="active site" evidence="11">
    <location>
        <position position="386"/>
    </location>
</feature>
<evidence type="ECO:0000256" key="4">
    <source>
        <dbReference type="ARBA" id="ARBA00007786"/>
    </source>
</evidence>
<dbReference type="InterPro" id="IPR033131">
    <property type="entry name" value="Pectinesterase_Asp_AS"/>
</dbReference>
<dbReference type="SUPFAM" id="SSF101148">
    <property type="entry name" value="Plant invertase/pectin methylesterase inhibitor"/>
    <property type="match status" value="1"/>
</dbReference>
<evidence type="ECO:0000256" key="10">
    <source>
        <dbReference type="ARBA" id="ARBA00047928"/>
    </source>
</evidence>
<dbReference type="InterPro" id="IPR011050">
    <property type="entry name" value="Pectin_lyase_fold/virulence"/>
</dbReference>
<dbReference type="InterPro" id="IPR012334">
    <property type="entry name" value="Pectin_lyas_fold"/>
</dbReference>
<dbReference type="PANTHER" id="PTHR31707">
    <property type="entry name" value="PECTINESTERASE"/>
    <property type="match status" value="1"/>
</dbReference>
<feature type="domain" description="Pectinesterase inhibitor" evidence="13">
    <location>
        <begin position="28"/>
        <end position="188"/>
    </location>
</feature>
<gene>
    <name evidence="14" type="ORF">RD792_001190</name>
</gene>
<keyword evidence="8 12" id="KW-0063">Aspartyl esterase</keyword>
<dbReference type="Pfam" id="PF04043">
    <property type="entry name" value="PMEI"/>
    <property type="match status" value="1"/>
</dbReference>
<organism evidence="14 15">
    <name type="scientific">Penstemon davidsonii</name>
    <dbReference type="NCBI Taxonomy" id="160366"/>
    <lineage>
        <taxon>Eukaryota</taxon>
        <taxon>Viridiplantae</taxon>
        <taxon>Streptophyta</taxon>
        <taxon>Embryophyta</taxon>
        <taxon>Tracheophyta</taxon>
        <taxon>Spermatophyta</taxon>
        <taxon>Magnoliopsida</taxon>
        <taxon>eudicotyledons</taxon>
        <taxon>Gunneridae</taxon>
        <taxon>Pentapetalae</taxon>
        <taxon>asterids</taxon>
        <taxon>lamiids</taxon>
        <taxon>Lamiales</taxon>
        <taxon>Plantaginaceae</taxon>
        <taxon>Cheloneae</taxon>
        <taxon>Penstemon</taxon>
    </lineage>
</organism>
<proteinExistence type="inferred from homology"/>
<dbReference type="CDD" id="cd15798">
    <property type="entry name" value="PMEI-like_3"/>
    <property type="match status" value="1"/>
</dbReference>
<evidence type="ECO:0000256" key="2">
    <source>
        <dbReference type="ARBA" id="ARBA00005184"/>
    </source>
</evidence>
<dbReference type="Gene3D" id="1.20.140.40">
    <property type="entry name" value="Invertase/pectin methylesterase inhibitor family protein"/>
    <property type="match status" value="1"/>
</dbReference>
<dbReference type="PROSITE" id="PS00503">
    <property type="entry name" value="PECTINESTERASE_2"/>
    <property type="match status" value="1"/>
</dbReference>
<evidence type="ECO:0000256" key="1">
    <source>
        <dbReference type="ARBA" id="ARBA00004613"/>
    </source>
</evidence>
<dbReference type="EC" id="3.1.1.11" evidence="5 12"/>
<comment type="catalytic activity">
    <reaction evidence="10 12">
        <text>[(1-&gt;4)-alpha-D-galacturonosyl methyl ester](n) + n H2O = [(1-&gt;4)-alpha-D-galacturonosyl](n) + n methanol + n H(+)</text>
        <dbReference type="Rhea" id="RHEA:22380"/>
        <dbReference type="Rhea" id="RHEA-COMP:14570"/>
        <dbReference type="Rhea" id="RHEA-COMP:14573"/>
        <dbReference type="ChEBI" id="CHEBI:15377"/>
        <dbReference type="ChEBI" id="CHEBI:15378"/>
        <dbReference type="ChEBI" id="CHEBI:17790"/>
        <dbReference type="ChEBI" id="CHEBI:140522"/>
        <dbReference type="ChEBI" id="CHEBI:140523"/>
        <dbReference type="EC" id="3.1.1.11"/>
    </reaction>
</comment>
<evidence type="ECO:0000256" key="7">
    <source>
        <dbReference type="ARBA" id="ARBA00022801"/>
    </source>
</evidence>
<evidence type="ECO:0000256" key="11">
    <source>
        <dbReference type="PROSITE-ProRule" id="PRU10040"/>
    </source>
</evidence>
<dbReference type="EMBL" id="JAYDYQ010001087">
    <property type="protein sequence ID" value="KAK4490510.1"/>
    <property type="molecule type" value="Genomic_DNA"/>
</dbReference>
<dbReference type="NCBIfam" id="TIGR01614">
    <property type="entry name" value="PME_inhib"/>
    <property type="match status" value="1"/>
</dbReference>
<dbReference type="SUPFAM" id="SSF51126">
    <property type="entry name" value="Pectin lyase-like"/>
    <property type="match status" value="1"/>
</dbReference>
<evidence type="ECO:0000256" key="9">
    <source>
        <dbReference type="ARBA" id="ARBA00023316"/>
    </source>
</evidence>
<keyword evidence="9" id="KW-0961">Cell wall biogenesis/degradation</keyword>
<dbReference type="Pfam" id="PF01095">
    <property type="entry name" value="Pectinesterase"/>
    <property type="match status" value="1"/>
</dbReference>
<reference evidence="14 15" key="1">
    <citation type="journal article" date="2023" name="bioRxiv">
        <title>Genome report: Whole genome sequence and annotation of Penstemon davidsonii.</title>
        <authorList>
            <person name="Ostevik K.L."/>
            <person name="Alabady M."/>
            <person name="Zhang M."/>
            <person name="Rausher M.D."/>
        </authorList>
    </citation>
    <scope>NUCLEOTIDE SEQUENCE [LARGE SCALE GENOMIC DNA]</scope>
    <source>
        <strain evidence="14">DNT005</strain>
        <tissue evidence="14">Whole leaf</tissue>
    </source>
</reference>
<evidence type="ECO:0000256" key="6">
    <source>
        <dbReference type="ARBA" id="ARBA00022525"/>
    </source>
</evidence>
<evidence type="ECO:0000256" key="8">
    <source>
        <dbReference type="ARBA" id="ARBA00023085"/>
    </source>
</evidence>
<keyword evidence="12" id="KW-0732">Signal</keyword>
<feature type="signal peptide" evidence="12">
    <location>
        <begin position="1"/>
        <end position="22"/>
    </location>
</feature>
<evidence type="ECO:0000256" key="5">
    <source>
        <dbReference type="ARBA" id="ARBA00013229"/>
    </source>
</evidence>
<dbReference type="InterPro" id="IPR000070">
    <property type="entry name" value="Pectinesterase_cat"/>
</dbReference>
<keyword evidence="6" id="KW-0964">Secreted</keyword>
<sequence>MNLLKCFMKFIVFVVLNLNAFAISQITPFSSSLRDLCGVTPYPNTCYDNLAPLVNQNINYDSQILYEFSVQISIDELSRVSKDFAENGKISKTFKNLEEIINLQSAQESCRVLLDLALYNLNWSLPINNYANLTTLETRENLKTWIYGAGTDLETCIDGFDIAPYEVKKVVIETLNNSTRLVRNSLAIIFKIDDYIRTHYEHERVGSRKFASDLQPTWFSSKDMILLEDSKQTVNPNVVVAADGTGNYKTISDALKVVPQNSNTRFVIYVKKGVYYENVNVDPTKWNVMMYGDGMDNTIVSGNLNGASGVGTFSTATFAVQGKGFIGRDMGFQNTAGPAKGQAVALLSTADQSVFYRCRIDGYQDTLYTHSMRQFYRDCKIYGTIDIIFGDSSVVIQNSSILVKRPLPGQSNVITAQGKSGLTGTSGISIQNCDVSPSENLAGVRTYLGRPWNNYSTTIFMESFLGSLIDPQGWTRWIDNVPPPSTIYYAEYNNRGPGAITGNRVNWKGVRTSVSSDEANKFTVRSFINGVGWLSPTGIPFQPDL</sequence>
<evidence type="ECO:0000313" key="15">
    <source>
        <dbReference type="Proteomes" id="UP001291926"/>
    </source>
</evidence>
<evidence type="ECO:0000313" key="14">
    <source>
        <dbReference type="EMBL" id="KAK4490510.1"/>
    </source>
</evidence>
<dbReference type="SMART" id="SM00856">
    <property type="entry name" value="PMEI"/>
    <property type="match status" value="1"/>
</dbReference>
<evidence type="ECO:0000256" key="12">
    <source>
        <dbReference type="RuleBase" id="RU000589"/>
    </source>
</evidence>
<comment type="subcellular location">
    <subcellularLocation>
        <location evidence="1">Secreted</location>
    </subcellularLocation>
</comment>
<comment type="pathway">
    <text evidence="2 12">Glycan metabolism; pectin degradation; 2-dehydro-3-deoxy-D-gluconate from pectin: step 1/5.</text>
</comment>
<dbReference type="Gene3D" id="2.160.20.10">
    <property type="entry name" value="Single-stranded right-handed beta-helix, Pectin lyase-like"/>
    <property type="match status" value="1"/>
</dbReference>
<dbReference type="InterPro" id="IPR035513">
    <property type="entry name" value="Invertase/methylesterase_inhib"/>
</dbReference>
<protein>
    <recommendedName>
        <fullName evidence="5 12">Pectinesterase</fullName>
        <ecNumber evidence="5 12">3.1.1.11</ecNumber>
    </recommendedName>
</protein>